<dbReference type="AlphaFoldDB" id="A0AAE3EIR6"/>
<dbReference type="GO" id="GO:0055085">
    <property type="term" value="P:transmembrane transport"/>
    <property type="evidence" value="ECO:0007669"/>
    <property type="project" value="InterPro"/>
</dbReference>
<dbReference type="Gene3D" id="1.10.3720.10">
    <property type="entry name" value="MetI-like"/>
    <property type="match status" value="1"/>
</dbReference>
<dbReference type="PANTHER" id="PTHR43744:SF6">
    <property type="entry name" value="ABC TRANSPORTER PERMEASE PROTEIN YESQ-RELATED"/>
    <property type="match status" value="1"/>
</dbReference>
<dbReference type="Proteomes" id="UP001198163">
    <property type="component" value="Unassembled WGS sequence"/>
</dbReference>
<dbReference type="PROSITE" id="PS50928">
    <property type="entry name" value="ABC_TM1"/>
    <property type="match status" value="1"/>
</dbReference>
<keyword evidence="5 7" id="KW-1133">Transmembrane helix</keyword>
<evidence type="ECO:0000256" key="4">
    <source>
        <dbReference type="ARBA" id="ARBA00022692"/>
    </source>
</evidence>
<feature type="transmembrane region" description="Helical" evidence="7">
    <location>
        <begin position="203"/>
        <end position="225"/>
    </location>
</feature>
<feature type="transmembrane region" description="Helical" evidence="7">
    <location>
        <begin position="139"/>
        <end position="158"/>
    </location>
</feature>
<accession>A0AAE3EIR6</accession>
<comment type="similarity">
    <text evidence="7">Belongs to the binding-protein-dependent transport system permease family.</text>
</comment>
<keyword evidence="6 7" id="KW-0472">Membrane</keyword>
<proteinExistence type="inferred from homology"/>
<comment type="caution">
    <text evidence="9">The sequence shown here is derived from an EMBL/GenBank/DDBJ whole genome shotgun (WGS) entry which is preliminary data.</text>
</comment>
<feature type="domain" description="ABC transmembrane type-1" evidence="8">
    <location>
        <begin position="135"/>
        <end position="326"/>
    </location>
</feature>
<keyword evidence="4 7" id="KW-0812">Transmembrane</keyword>
<keyword evidence="10" id="KW-1185">Reference proteome</keyword>
<dbReference type="Pfam" id="PF00528">
    <property type="entry name" value="BPD_transp_1"/>
    <property type="match status" value="1"/>
</dbReference>
<evidence type="ECO:0000256" key="5">
    <source>
        <dbReference type="ARBA" id="ARBA00022989"/>
    </source>
</evidence>
<dbReference type="EMBL" id="JAINWA010000001">
    <property type="protein sequence ID" value="MCD1654233.1"/>
    <property type="molecule type" value="Genomic_DNA"/>
</dbReference>
<evidence type="ECO:0000256" key="7">
    <source>
        <dbReference type="RuleBase" id="RU363032"/>
    </source>
</evidence>
<keyword evidence="3" id="KW-1003">Cell membrane</keyword>
<evidence type="ECO:0000256" key="2">
    <source>
        <dbReference type="ARBA" id="ARBA00022448"/>
    </source>
</evidence>
<dbReference type="InterPro" id="IPR035906">
    <property type="entry name" value="MetI-like_sf"/>
</dbReference>
<keyword evidence="2 7" id="KW-0813">Transport</keyword>
<gene>
    <name evidence="9" type="ORF">K7J14_05895</name>
</gene>
<reference evidence="9" key="1">
    <citation type="submission" date="2021-08" db="EMBL/GenBank/DDBJ databases">
        <title>Comparative analyses of Brucepasteria parasyntrophica and Teretinema zuelzerae.</title>
        <authorList>
            <person name="Song Y."/>
            <person name="Brune A."/>
        </authorList>
    </citation>
    <scope>NUCLEOTIDE SEQUENCE</scope>
    <source>
        <strain evidence="9">DSM 1903</strain>
    </source>
</reference>
<dbReference type="InterPro" id="IPR000515">
    <property type="entry name" value="MetI-like"/>
</dbReference>
<dbReference type="SUPFAM" id="SSF161098">
    <property type="entry name" value="MetI-like"/>
    <property type="match status" value="1"/>
</dbReference>
<dbReference type="GO" id="GO:0005886">
    <property type="term" value="C:plasma membrane"/>
    <property type="evidence" value="ECO:0007669"/>
    <property type="project" value="UniProtKB-SubCell"/>
</dbReference>
<protein>
    <submittedName>
        <fullName evidence="9">Carbohydrate ABC transporter permease</fullName>
    </submittedName>
</protein>
<dbReference type="RefSeq" id="WP_230754262.1">
    <property type="nucleotide sequence ID" value="NZ_JAINWA010000001.1"/>
</dbReference>
<evidence type="ECO:0000259" key="8">
    <source>
        <dbReference type="PROSITE" id="PS50928"/>
    </source>
</evidence>
<feature type="transmembrane region" description="Helical" evidence="7">
    <location>
        <begin position="307"/>
        <end position="326"/>
    </location>
</feature>
<organism evidence="9 10">
    <name type="scientific">Teretinema zuelzerae</name>
    <dbReference type="NCBI Taxonomy" id="156"/>
    <lineage>
        <taxon>Bacteria</taxon>
        <taxon>Pseudomonadati</taxon>
        <taxon>Spirochaetota</taxon>
        <taxon>Spirochaetia</taxon>
        <taxon>Spirochaetales</taxon>
        <taxon>Treponemataceae</taxon>
        <taxon>Teretinema</taxon>
    </lineage>
</organism>
<evidence type="ECO:0000256" key="1">
    <source>
        <dbReference type="ARBA" id="ARBA00004651"/>
    </source>
</evidence>
<feature type="transmembrane region" description="Helical" evidence="7">
    <location>
        <begin position="246"/>
        <end position="271"/>
    </location>
</feature>
<feature type="transmembrane region" description="Helical" evidence="7">
    <location>
        <begin position="170"/>
        <end position="191"/>
    </location>
</feature>
<evidence type="ECO:0000313" key="10">
    <source>
        <dbReference type="Proteomes" id="UP001198163"/>
    </source>
</evidence>
<feature type="transmembrane region" description="Helical" evidence="7">
    <location>
        <begin position="9"/>
        <end position="28"/>
    </location>
</feature>
<dbReference type="PANTHER" id="PTHR43744">
    <property type="entry name" value="ABC TRANSPORTER PERMEASE PROTEIN MG189-RELATED-RELATED"/>
    <property type="match status" value="1"/>
</dbReference>
<evidence type="ECO:0000256" key="6">
    <source>
        <dbReference type="ARBA" id="ARBA00023136"/>
    </source>
</evidence>
<comment type="subcellular location">
    <subcellularLocation>
        <location evidence="1 7">Cell membrane</location>
        <topology evidence="1 7">Multi-pass membrane protein</topology>
    </subcellularLocation>
</comment>
<name>A0AAE3EIR6_9SPIR</name>
<evidence type="ECO:0000313" key="9">
    <source>
        <dbReference type="EMBL" id="MCD1654233.1"/>
    </source>
</evidence>
<sequence>MKNQTTQRTFITILSVCILAVFLMPLAYGVSMSLKTKEQIASLSQSPIPRSPKTFSWKGRDCDILQVPAADGTLRELAIVGKGRASSVFIDPESVESGEIEWEGQWRTLEPVWKLDPQWKNYRRAWEAVKFVRLLKNTALYAIVTTFGTVLSSLLVAYGFARFAFPGKKILFVVLISTIILPSAVTLIPTYSMFFRLGWVGTWLPLMVPPFFANAYNVFLLRQFIMGIPREMDEAARIDGAGPLRTLFSVILPQAVPAVISVSLFHFFFAWNDFFGPLIYLAGKPDLQPITVGLSTFNNMYTTEGHLVQAASLIACVVPFTIFFFAQKFFMQGVVVTGVDK</sequence>
<dbReference type="CDD" id="cd06261">
    <property type="entry name" value="TM_PBP2"/>
    <property type="match status" value="1"/>
</dbReference>
<evidence type="ECO:0000256" key="3">
    <source>
        <dbReference type="ARBA" id="ARBA00022475"/>
    </source>
</evidence>